<sequence length="160" mass="17114">MLKLKHLLVTASLTGAAGSLPAFAIGVGDSVSPLQFQDQHDQKHTLADDTRLVLLASSHGAAKLVDSAIKDLPSGFLEARSAVYVADISRVPGLVAKMVLVPSMRSANYRVLLDRKGELAPQRTGAEPVLWLRLEDGRVSSTSEFSDPEALRAALEQAEQ</sequence>
<keyword evidence="1" id="KW-0732">Signal</keyword>
<dbReference type="Proteomes" id="UP000243207">
    <property type="component" value="Chromosome I"/>
</dbReference>
<organism evidence="2 3">
    <name type="scientific">Halopseudomonas xinjiangensis</name>
    <dbReference type="NCBI Taxonomy" id="487184"/>
    <lineage>
        <taxon>Bacteria</taxon>
        <taxon>Pseudomonadati</taxon>
        <taxon>Pseudomonadota</taxon>
        <taxon>Gammaproteobacteria</taxon>
        <taxon>Pseudomonadales</taxon>
        <taxon>Pseudomonadaceae</taxon>
        <taxon>Halopseudomonas</taxon>
    </lineage>
</organism>
<evidence type="ECO:0000313" key="2">
    <source>
        <dbReference type="EMBL" id="SDT27237.1"/>
    </source>
</evidence>
<name>A0A1H1Z0W5_9GAMM</name>
<evidence type="ECO:0000313" key="3">
    <source>
        <dbReference type="Proteomes" id="UP000243207"/>
    </source>
</evidence>
<dbReference type="AlphaFoldDB" id="A0A1H1Z0W5"/>
<dbReference type="STRING" id="487184.SAMN05216421_3337"/>
<feature type="signal peptide" evidence="1">
    <location>
        <begin position="1"/>
        <end position="24"/>
    </location>
</feature>
<dbReference type="OrthoDB" id="5786920at2"/>
<reference evidence="3" key="1">
    <citation type="submission" date="2016-10" db="EMBL/GenBank/DDBJ databases">
        <authorList>
            <person name="Varghese N."/>
            <person name="Submissions S."/>
        </authorList>
    </citation>
    <scope>NUCLEOTIDE SEQUENCE [LARGE SCALE GENOMIC DNA]</scope>
    <source>
        <strain evidence="3">NRRL B-51270</strain>
    </source>
</reference>
<accession>A0A1H1Z0W5</accession>
<keyword evidence="3" id="KW-1185">Reference proteome</keyword>
<dbReference type="EMBL" id="LT629736">
    <property type="protein sequence ID" value="SDT27237.1"/>
    <property type="molecule type" value="Genomic_DNA"/>
</dbReference>
<evidence type="ECO:0000256" key="1">
    <source>
        <dbReference type="SAM" id="SignalP"/>
    </source>
</evidence>
<gene>
    <name evidence="2" type="ORF">SAMN05216421_3337</name>
</gene>
<protein>
    <recommendedName>
        <fullName evidence="4">FAD/FMN-containing dehydrogenase</fullName>
    </recommendedName>
</protein>
<dbReference type="RefSeq" id="WP_093397150.1">
    <property type="nucleotide sequence ID" value="NZ_LT629736.1"/>
</dbReference>
<proteinExistence type="predicted"/>
<feature type="chain" id="PRO_5009267180" description="FAD/FMN-containing dehydrogenase" evidence="1">
    <location>
        <begin position="25"/>
        <end position="160"/>
    </location>
</feature>
<evidence type="ECO:0008006" key="4">
    <source>
        <dbReference type="Google" id="ProtNLM"/>
    </source>
</evidence>